<protein>
    <submittedName>
        <fullName evidence="2">Uncharacterized protein</fullName>
    </submittedName>
</protein>
<evidence type="ECO:0000313" key="2">
    <source>
        <dbReference type="EMBL" id="MBB3956829.1"/>
    </source>
</evidence>
<dbReference type="SUPFAM" id="SSF52266">
    <property type="entry name" value="SGNH hydrolase"/>
    <property type="match status" value="1"/>
</dbReference>
<keyword evidence="1" id="KW-1133">Transmembrane helix</keyword>
<accession>A0A7W6G7E7</accession>
<feature type="transmembrane region" description="Helical" evidence="1">
    <location>
        <begin position="20"/>
        <end position="40"/>
    </location>
</feature>
<proteinExistence type="predicted"/>
<gene>
    <name evidence="2" type="ORF">GGR38_003795</name>
</gene>
<name>A0A7W6G7E7_9SPHN</name>
<keyword evidence="1" id="KW-0812">Transmembrane</keyword>
<dbReference type="EMBL" id="JACIDX010000016">
    <property type="protein sequence ID" value="MBB3956829.1"/>
    <property type="molecule type" value="Genomic_DNA"/>
</dbReference>
<dbReference type="Proteomes" id="UP000548867">
    <property type="component" value="Unassembled WGS sequence"/>
</dbReference>
<keyword evidence="3" id="KW-1185">Reference proteome</keyword>
<evidence type="ECO:0000313" key="3">
    <source>
        <dbReference type="Proteomes" id="UP000548867"/>
    </source>
</evidence>
<reference evidence="2 3" key="1">
    <citation type="submission" date="2020-08" db="EMBL/GenBank/DDBJ databases">
        <title>Genomic Encyclopedia of Type Strains, Phase IV (KMG-IV): sequencing the most valuable type-strain genomes for metagenomic binning, comparative biology and taxonomic classification.</title>
        <authorList>
            <person name="Goeker M."/>
        </authorList>
    </citation>
    <scope>NUCLEOTIDE SEQUENCE [LARGE SCALE GENOMIC DNA]</scope>
    <source>
        <strain evidence="2 3">DSM 27057</strain>
    </source>
</reference>
<dbReference type="AlphaFoldDB" id="A0A7W6G7E7"/>
<organism evidence="2 3">
    <name type="scientific">Novosphingobium sediminicola</name>
    <dbReference type="NCBI Taxonomy" id="563162"/>
    <lineage>
        <taxon>Bacteria</taxon>
        <taxon>Pseudomonadati</taxon>
        <taxon>Pseudomonadota</taxon>
        <taxon>Alphaproteobacteria</taxon>
        <taxon>Sphingomonadales</taxon>
        <taxon>Sphingomonadaceae</taxon>
        <taxon>Novosphingobium</taxon>
    </lineage>
</organism>
<comment type="caution">
    <text evidence="2">The sequence shown here is derived from an EMBL/GenBank/DDBJ whole genome shotgun (WGS) entry which is preliminary data.</text>
</comment>
<sequence length="355" mass="39580">MGGLALASGQQDRDDAVGHGRYALGMAVGFLGLLLVLLCLPFDRYLASQRAADSEMFHARWIYERLHFDPTPVDVAIIGSSRVEAGISSDLMARILSAKFHRQIHVVNLALVKPGRDYHDLLVRDLLATHPEVRMIILSDDGFMIDTHPMFQEMASVAQIASAPILINKSYFANLLAVPYRNLLNGAQQLLPGWFGVDTVFRPDNYLGSDLDRTLGYRLPSGHKRNGELVMPPKQLLARAQATIAERGKFRLLHMSILPEAWQLSIDHTYMESIAGLARDHHVALAFIGLPMFGPRDEPRNPAYFSRFGPDFLPVHLRNDPRFYQDEVHLNRAGAIAATQYLADKVAPLLSRVGV</sequence>
<keyword evidence="1" id="KW-0472">Membrane</keyword>
<evidence type="ECO:0000256" key="1">
    <source>
        <dbReference type="SAM" id="Phobius"/>
    </source>
</evidence>